<dbReference type="InterPro" id="IPR032675">
    <property type="entry name" value="LRR_dom_sf"/>
</dbReference>
<evidence type="ECO:0000313" key="4">
    <source>
        <dbReference type="EMBL" id="CUI15346.1"/>
    </source>
</evidence>
<feature type="compositionally biased region" description="Low complexity" evidence="3">
    <location>
        <begin position="537"/>
        <end position="554"/>
    </location>
</feature>
<dbReference type="Gene3D" id="3.80.10.10">
    <property type="entry name" value="Ribonuclease Inhibitor"/>
    <property type="match status" value="1"/>
</dbReference>
<protein>
    <recommendedName>
        <fullName evidence="6">Leucine-rich repeat protein</fullName>
    </recommendedName>
</protein>
<proteinExistence type="predicted"/>
<accession>A0A0S4KNZ5</accession>
<dbReference type="AlphaFoldDB" id="A0A0S4KNZ5"/>
<dbReference type="Proteomes" id="UP000051952">
    <property type="component" value="Unassembled WGS sequence"/>
</dbReference>
<dbReference type="PANTHER" id="PTHR18849">
    <property type="entry name" value="LEUCINE RICH REPEAT PROTEIN"/>
    <property type="match status" value="1"/>
</dbReference>
<keyword evidence="5" id="KW-1185">Reference proteome</keyword>
<keyword evidence="1" id="KW-0433">Leucine-rich repeat</keyword>
<dbReference type="PROSITE" id="PS51450">
    <property type="entry name" value="LRR"/>
    <property type="match status" value="1"/>
</dbReference>
<dbReference type="SUPFAM" id="SSF52058">
    <property type="entry name" value="L domain-like"/>
    <property type="match status" value="1"/>
</dbReference>
<dbReference type="VEuPathDB" id="TriTrypDB:BSAL_38075"/>
<dbReference type="InterPro" id="IPR001611">
    <property type="entry name" value="Leu-rich_rpt"/>
</dbReference>
<dbReference type="EMBL" id="CYKH01002055">
    <property type="protein sequence ID" value="CUI15346.1"/>
    <property type="molecule type" value="Genomic_DNA"/>
</dbReference>
<feature type="compositionally biased region" description="Polar residues" evidence="3">
    <location>
        <begin position="459"/>
        <end position="484"/>
    </location>
</feature>
<evidence type="ECO:0000256" key="2">
    <source>
        <dbReference type="ARBA" id="ARBA00022737"/>
    </source>
</evidence>
<name>A0A0S4KNZ5_BODSA</name>
<dbReference type="OrthoDB" id="265458at2759"/>
<dbReference type="OMA" id="PYYRLMA"/>
<gene>
    <name evidence="4" type="ORF">BSAL_38075</name>
</gene>
<feature type="compositionally biased region" description="Polar residues" evidence="3">
    <location>
        <begin position="406"/>
        <end position="418"/>
    </location>
</feature>
<sequence length="606" mass="64127">MGTVLLQNKRITTFFGLKDVADRSPLTELHMSGNELDSFEHFGTHSELQVLHLEDNRISSFLGMTKQKSLHSIFLRGCPVAAQPHYRIMALLTVGFSLKFIDGKAVDASERDVARKLGPSAALAVSYGWLLDTTPRSAADYDKIIVELRKARRSLVPDTAKTNVRTIVMSLAAATVESHDRDGLSVTAETVELQNRALLHFAKRVAQLEQMVTDLHGALAAANSARRPQQPAEPSAVSSIGQPLAAGELCAASSIVFTRGISVGGLHPSSVVQCVIHFGQETIEFQNFFTRNCVAEVRFSSVTGCRFQYADGGAGASKILLATVDGLVLDIAFQDAATFVATAKVLKVRCPVTVPEVTIAIESDGAEIRKVERNATQEAAVPVPKASLETFNTQSRGDVAPKPETKMTTPTSHLTQEVQAKPIISIAPQAPTAKQAQPSPPSSPLAVVSQRTREPKVSSPKQTQHTSRRSASSSMDFGSSTSAELTHKSTVSSVAAPVVAPSQTTTASSAPAPVATASLGGSVSLKKTDSSAALVPASRGAASSVSSSGTASNAPPESLPPRRAPTKATVVTKDDDSDSPPRPAPKRTAWRGKEIKELMIDSSDSD</sequence>
<feature type="region of interest" description="Disordered" evidence="3">
    <location>
        <begin position="375"/>
        <end position="418"/>
    </location>
</feature>
<evidence type="ECO:0000313" key="5">
    <source>
        <dbReference type="Proteomes" id="UP000051952"/>
    </source>
</evidence>
<evidence type="ECO:0000256" key="1">
    <source>
        <dbReference type="ARBA" id="ARBA00022614"/>
    </source>
</evidence>
<feature type="region of interest" description="Disordered" evidence="3">
    <location>
        <begin position="430"/>
        <end position="484"/>
    </location>
</feature>
<evidence type="ECO:0008006" key="6">
    <source>
        <dbReference type="Google" id="ProtNLM"/>
    </source>
</evidence>
<evidence type="ECO:0000256" key="3">
    <source>
        <dbReference type="SAM" id="MobiDB-lite"/>
    </source>
</evidence>
<dbReference type="PANTHER" id="PTHR18849:SF0">
    <property type="entry name" value="CILIA- AND FLAGELLA-ASSOCIATED PROTEIN 410-RELATED"/>
    <property type="match status" value="1"/>
</dbReference>
<reference evidence="5" key="1">
    <citation type="submission" date="2015-09" db="EMBL/GenBank/DDBJ databases">
        <authorList>
            <consortium name="Pathogen Informatics"/>
        </authorList>
    </citation>
    <scope>NUCLEOTIDE SEQUENCE [LARGE SCALE GENOMIC DNA]</scope>
    <source>
        <strain evidence="5">Lake Konstanz</strain>
    </source>
</reference>
<keyword evidence="2" id="KW-0677">Repeat</keyword>
<organism evidence="4 5">
    <name type="scientific">Bodo saltans</name>
    <name type="common">Flagellated protozoan</name>
    <dbReference type="NCBI Taxonomy" id="75058"/>
    <lineage>
        <taxon>Eukaryota</taxon>
        <taxon>Discoba</taxon>
        <taxon>Euglenozoa</taxon>
        <taxon>Kinetoplastea</taxon>
        <taxon>Metakinetoplastina</taxon>
        <taxon>Eubodonida</taxon>
        <taxon>Bodonidae</taxon>
        <taxon>Bodo</taxon>
    </lineage>
</organism>
<feature type="region of interest" description="Disordered" evidence="3">
    <location>
        <begin position="534"/>
        <end position="606"/>
    </location>
</feature>